<comment type="caution">
    <text evidence="1">The sequence shown here is derived from an EMBL/GenBank/DDBJ whole genome shotgun (WGS) entry which is preliminary data.</text>
</comment>
<organism evidence="1 2">
    <name type="scientific">Rhodovibrio sodomensis</name>
    <dbReference type="NCBI Taxonomy" id="1088"/>
    <lineage>
        <taxon>Bacteria</taxon>
        <taxon>Pseudomonadati</taxon>
        <taxon>Pseudomonadota</taxon>
        <taxon>Alphaproteobacteria</taxon>
        <taxon>Rhodospirillales</taxon>
        <taxon>Rhodovibrionaceae</taxon>
        <taxon>Rhodovibrio</taxon>
    </lineage>
</organism>
<dbReference type="RefSeq" id="WP_200342437.1">
    <property type="nucleotide sequence ID" value="NZ_NRRL01000074.1"/>
</dbReference>
<reference evidence="1 2" key="1">
    <citation type="journal article" date="2020" name="Microorganisms">
        <title>Osmotic Adaptation and Compatible Solute Biosynthesis of Phototrophic Bacteria as Revealed from Genome Analyses.</title>
        <authorList>
            <person name="Imhoff J.F."/>
            <person name="Rahn T."/>
            <person name="Kunzel S."/>
            <person name="Keller A."/>
            <person name="Neulinger S.C."/>
        </authorList>
    </citation>
    <scope>NUCLEOTIDE SEQUENCE [LARGE SCALE GENOMIC DNA]</scope>
    <source>
        <strain evidence="1 2">DSM 9895</strain>
    </source>
</reference>
<dbReference type="EMBL" id="NRRL01000074">
    <property type="protein sequence ID" value="MBK1670088.1"/>
    <property type="molecule type" value="Genomic_DNA"/>
</dbReference>
<evidence type="ECO:0000313" key="2">
    <source>
        <dbReference type="Proteomes" id="UP001296873"/>
    </source>
</evidence>
<dbReference type="Proteomes" id="UP001296873">
    <property type="component" value="Unassembled WGS sequence"/>
</dbReference>
<gene>
    <name evidence="1" type="ORF">CKO28_18800</name>
</gene>
<protein>
    <submittedName>
        <fullName evidence="1">Uncharacterized protein</fullName>
    </submittedName>
</protein>
<sequence>MNRTYRDNRTGFTYAIEENVSFRRVIERDMAGESVGIFALPPRVADSPDLGDEEDRQGLADALAHLDALSKTGNGSVDDIHAIRDDSFEAIFDGIELVEDLNASPATGKVASVA</sequence>
<accession>A0ABS1DK44</accession>
<name>A0ABS1DK44_9PROT</name>
<evidence type="ECO:0000313" key="1">
    <source>
        <dbReference type="EMBL" id="MBK1670088.1"/>
    </source>
</evidence>
<keyword evidence="2" id="KW-1185">Reference proteome</keyword>
<proteinExistence type="predicted"/>